<reference evidence="2 3" key="1">
    <citation type="submission" date="2024-08" db="EMBL/GenBank/DDBJ databases">
        <title>Gnathostoma spinigerum genome.</title>
        <authorList>
            <person name="Gonzalez-Bertolin B."/>
            <person name="Monzon S."/>
            <person name="Zaballos A."/>
            <person name="Jimenez P."/>
            <person name="Dekumyoy P."/>
            <person name="Varona S."/>
            <person name="Cuesta I."/>
            <person name="Sumanam S."/>
            <person name="Adisakwattana P."/>
            <person name="Gasser R.B."/>
            <person name="Hernandez-Gonzalez A."/>
            <person name="Young N.D."/>
            <person name="Perteguer M.J."/>
        </authorList>
    </citation>
    <scope>NUCLEOTIDE SEQUENCE [LARGE SCALE GENOMIC DNA]</scope>
    <source>
        <strain evidence="2">AL3</strain>
        <tissue evidence="2">Liver</tissue>
    </source>
</reference>
<sequence length="240" mass="27203">MEDEAIDLADEAGADECEEITKGYDSAAKAAEDVMELMMQIYGDGTLDSLEGWKKRHEKGTDVVYSKKYPIGKVFFLRTSLPYSKPDVLFNDHWLDIEGSKQWNHEIDYVEKVGTHSPTCDFIKYCLKDVLVVKGREFLVCRVYKKVDADFFVAAKSFAVDDIPRTKGKIRGDLKLGGGRFAPHPTDPSQTLVDYLFCVDFKLKAAPDRLIEEAIGVMMLKDAKMARKHTEQMKAEGKWT</sequence>
<organism evidence="2 3">
    <name type="scientific">Gnathostoma spinigerum</name>
    <dbReference type="NCBI Taxonomy" id="75299"/>
    <lineage>
        <taxon>Eukaryota</taxon>
        <taxon>Metazoa</taxon>
        <taxon>Ecdysozoa</taxon>
        <taxon>Nematoda</taxon>
        <taxon>Chromadorea</taxon>
        <taxon>Rhabditida</taxon>
        <taxon>Spirurina</taxon>
        <taxon>Gnathostomatomorpha</taxon>
        <taxon>Gnathostomatoidea</taxon>
        <taxon>Gnathostomatidae</taxon>
        <taxon>Gnathostoma</taxon>
    </lineage>
</organism>
<dbReference type="InterPro" id="IPR002913">
    <property type="entry name" value="START_lipid-bd_dom"/>
</dbReference>
<dbReference type="PANTHER" id="PTHR46121">
    <property type="entry name" value="STEROIDOGENIC ACUTE REGULATORY PROTEIN-LIKE"/>
    <property type="match status" value="1"/>
</dbReference>
<dbReference type="Pfam" id="PF01852">
    <property type="entry name" value="START"/>
    <property type="match status" value="1"/>
</dbReference>
<dbReference type="Proteomes" id="UP001608902">
    <property type="component" value="Unassembled WGS sequence"/>
</dbReference>
<dbReference type="Gene3D" id="3.30.530.20">
    <property type="match status" value="1"/>
</dbReference>
<evidence type="ECO:0000259" key="1">
    <source>
        <dbReference type="PROSITE" id="PS50848"/>
    </source>
</evidence>
<dbReference type="PROSITE" id="PS50848">
    <property type="entry name" value="START"/>
    <property type="match status" value="1"/>
</dbReference>
<dbReference type="InterPro" id="IPR051869">
    <property type="entry name" value="STARD3"/>
</dbReference>
<dbReference type="SUPFAM" id="SSF55961">
    <property type="entry name" value="Bet v1-like"/>
    <property type="match status" value="1"/>
</dbReference>
<dbReference type="EMBL" id="JBGFUD010002064">
    <property type="protein sequence ID" value="MFH4977107.1"/>
    <property type="molecule type" value="Genomic_DNA"/>
</dbReference>
<name>A0ABD6EKK6_9BILA</name>
<evidence type="ECO:0000313" key="2">
    <source>
        <dbReference type="EMBL" id="MFH4977107.1"/>
    </source>
</evidence>
<evidence type="ECO:0000313" key="3">
    <source>
        <dbReference type="Proteomes" id="UP001608902"/>
    </source>
</evidence>
<dbReference type="PANTHER" id="PTHR46121:SF3">
    <property type="entry name" value="STEROIDOGENIC ACUTE REGULATORY-LIKE PROTEIN 1"/>
    <property type="match status" value="1"/>
</dbReference>
<dbReference type="InterPro" id="IPR023393">
    <property type="entry name" value="START-like_dom_sf"/>
</dbReference>
<accession>A0ABD6EKK6</accession>
<gene>
    <name evidence="2" type="ORF">AB6A40_003816</name>
</gene>
<feature type="domain" description="START" evidence="1">
    <location>
        <begin position="51"/>
        <end position="235"/>
    </location>
</feature>
<comment type="caution">
    <text evidence="2">The sequence shown here is derived from an EMBL/GenBank/DDBJ whole genome shotgun (WGS) entry which is preliminary data.</text>
</comment>
<dbReference type="AlphaFoldDB" id="A0ABD6EKK6"/>
<protein>
    <recommendedName>
        <fullName evidence="1">START domain-containing protein</fullName>
    </recommendedName>
</protein>
<proteinExistence type="predicted"/>
<keyword evidence="3" id="KW-1185">Reference proteome</keyword>